<protein>
    <submittedName>
        <fullName evidence="1">Uncharacterized protein</fullName>
    </submittedName>
</protein>
<name>A0A7W8IRZ7_9BACL</name>
<comment type="caution">
    <text evidence="1">The sequence shown here is derived from an EMBL/GenBank/DDBJ whole genome shotgun (WGS) entry which is preliminary data.</text>
</comment>
<dbReference type="EMBL" id="JACHEP010000008">
    <property type="protein sequence ID" value="MBB5324712.1"/>
    <property type="molecule type" value="Genomic_DNA"/>
</dbReference>
<proteinExistence type="predicted"/>
<gene>
    <name evidence="1" type="ORF">HNQ34_001810</name>
</gene>
<accession>A0A7W8IRZ7</accession>
<evidence type="ECO:0000313" key="2">
    <source>
        <dbReference type="Proteomes" id="UP000520011"/>
    </source>
</evidence>
<keyword evidence="2" id="KW-1185">Reference proteome</keyword>
<organism evidence="1 2">
    <name type="scientific">Anoxybacteroides tepidamans</name>
    <dbReference type="NCBI Taxonomy" id="265948"/>
    <lineage>
        <taxon>Bacteria</taxon>
        <taxon>Bacillati</taxon>
        <taxon>Bacillota</taxon>
        <taxon>Bacilli</taxon>
        <taxon>Bacillales</taxon>
        <taxon>Anoxybacillaceae</taxon>
        <taxon>Anoxybacteroides</taxon>
    </lineage>
</organism>
<evidence type="ECO:0000313" key="1">
    <source>
        <dbReference type="EMBL" id="MBB5324712.1"/>
    </source>
</evidence>
<dbReference type="Proteomes" id="UP000520011">
    <property type="component" value="Unassembled WGS sequence"/>
</dbReference>
<reference evidence="1 2" key="1">
    <citation type="submission" date="2020-08" db="EMBL/GenBank/DDBJ databases">
        <title>Genomic Encyclopedia of Type Strains, Phase IV (KMG-IV): sequencing the most valuable type-strain genomes for metagenomic binning, comparative biology and taxonomic classification.</title>
        <authorList>
            <person name="Goeker M."/>
        </authorList>
    </citation>
    <scope>NUCLEOTIDE SEQUENCE [LARGE SCALE GENOMIC DNA]</scope>
    <source>
        <strain evidence="1 2">DSM 16325</strain>
    </source>
</reference>
<sequence>MMEYTMIALVVGSLLLFVASFFGRDRIKNIEEQLDHLTLSLAQETYQIKKRLKVLEEELLMDEEKDFQVTSNQNDNAHDRVWALYKQGLPYEQIARETALTTEEVRMILRGIAR</sequence>
<dbReference type="AlphaFoldDB" id="A0A7W8IRZ7"/>
<dbReference type="RefSeq" id="WP_183253682.1">
    <property type="nucleotide sequence ID" value="NZ_JACHEP010000008.1"/>
</dbReference>